<dbReference type="InterPro" id="IPR007627">
    <property type="entry name" value="RNA_pol_sigma70_r2"/>
</dbReference>
<dbReference type="NCBIfam" id="TIGR02479">
    <property type="entry name" value="FliA_WhiG"/>
    <property type="match status" value="1"/>
</dbReference>
<comment type="similarity">
    <text evidence="5">Belongs to the sigma-70 factor family.</text>
</comment>
<dbReference type="Pfam" id="PF04542">
    <property type="entry name" value="Sigma70_r2"/>
    <property type="match status" value="1"/>
</dbReference>
<dbReference type="EMBL" id="JAAZWO010000002">
    <property type="protein sequence ID" value="MBC2396665.1"/>
    <property type="molecule type" value="Genomic_DNA"/>
</dbReference>
<dbReference type="InterPro" id="IPR007630">
    <property type="entry name" value="RNA_pol_sigma70_r4"/>
</dbReference>
<evidence type="ECO:0000256" key="4">
    <source>
        <dbReference type="ARBA" id="ARBA00023163"/>
    </source>
</evidence>
<evidence type="ECO:0000256" key="5">
    <source>
        <dbReference type="RuleBase" id="RU362124"/>
    </source>
</evidence>
<dbReference type="GO" id="GO:0003677">
    <property type="term" value="F:DNA binding"/>
    <property type="evidence" value="ECO:0007669"/>
    <property type="project" value="UniProtKB-KW"/>
</dbReference>
<evidence type="ECO:0000256" key="3">
    <source>
        <dbReference type="ARBA" id="ARBA00023125"/>
    </source>
</evidence>
<keyword evidence="9" id="KW-1185">Reference proteome</keyword>
<evidence type="ECO:0000313" key="9">
    <source>
        <dbReference type="Proteomes" id="UP000563151"/>
    </source>
</evidence>
<evidence type="ECO:0000313" key="8">
    <source>
        <dbReference type="EMBL" id="MBC2396665.1"/>
    </source>
</evidence>
<dbReference type="InterPro" id="IPR013324">
    <property type="entry name" value="RNA_pol_sigma_r3/r4-like"/>
</dbReference>
<comment type="caution">
    <text evidence="8">The sequence shown here is derived from an EMBL/GenBank/DDBJ whole genome shotgun (WGS) entry which is preliminary data.</text>
</comment>
<dbReference type="GO" id="GO:0016987">
    <property type="term" value="F:sigma factor activity"/>
    <property type="evidence" value="ECO:0007669"/>
    <property type="project" value="UniProtKB-KW"/>
</dbReference>
<keyword evidence="4 5" id="KW-0804">Transcription</keyword>
<dbReference type="GO" id="GO:0003899">
    <property type="term" value="F:DNA-directed RNA polymerase activity"/>
    <property type="evidence" value="ECO:0007669"/>
    <property type="project" value="InterPro"/>
</dbReference>
<dbReference type="AlphaFoldDB" id="A0A923EA34"/>
<proteinExistence type="inferred from homology"/>
<keyword evidence="1 5" id="KW-0805">Transcription regulation</keyword>
<gene>
    <name evidence="8" type="ORF">HGG79_02570</name>
</gene>
<dbReference type="Pfam" id="PF04539">
    <property type="entry name" value="Sigma70_r3"/>
    <property type="match status" value="1"/>
</dbReference>
<keyword evidence="2 5" id="KW-0731">Sigma factor</keyword>
<dbReference type="PROSITE" id="PS00716">
    <property type="entry name" value="SIGMA70_2"/>
    <property type="match status" value="1"/>
</dbReference>
<dbReference type="NCBIfam" id="TIGR02937">
    <property type="entry name" value="sigma70-ECF"/>
    <property type="match status" value="1"/>
</dbReference>
<dbReference type="SUPFAM" id="SSF88946">
    <property type="entry name" value="Sigma2 domain of RNA polymerase sigma factors"/>
    <property type="match status" value="1"/>
</dbReference>
<evidence type="ECO:0000259" key="7">
    <source>
        <dbReference type="PROSITE" id="PS00716"/>
    </source>
</evidence>
<dbReference type="InterPro" id="IPR012845">
    <property type="entry name" value="RNA_pol_sigma_FliA_WhiG"/>
</dbReference>
<dbReference type="PRINTS" id="PR00046">
    <property type="entry name" value="SIGMA70FCT"/>
</dbReference>
<comment type="function">
    <text evidence="5">Sigma factors are initiation factors that promote the attachment of RNA polymerase to specific initiation sites and are then released.</text>
</comment>
<reference evidence="8 9" key="1">
    <citation type="submission" date="2020-04" db="EMBL/GenBank/DDBJ databases">
        <title>Genomic insights into acetone-butanol-ethanol (ABE) fermentation by sequencing solventogenic clostridia strains.</title>
        <authorList>
            <person name="Brown S."/>
        </authorList>
    </citation>
    <scope>NUCLEOTIDE SEQUENCE [LARGE SCALE GENOMIC DNA]</scope>
    <source>
        <strain evidence="8 9">DJ011</strain>
    </source>
</reference>
<keyword evidence="3 5" id="KW-0238">DNA-binding</keyword>
<dbReference type="RefSeq" id="WP_035152091.1">
    <property type="nucleotide sequence ID" value="NZ_JAAZWO010000002.1"/>
</dbReference>
<dbReference type="InterPro" id="IPR014284">
    <property type="entry name" value="RNA_pol_sigma-70_dom"/>
</dbReference>
<dbReference type="InterPro" id="IPR013325">
    <property type="entry name" value="RNA_pol_sigma_r2"/>
</dbReference>
<protein>
    <recommendedName>
        <fullName evidence="5">RNA polymerase sigma factor</fullName>
    </recommendedName>
</protein>
<dbReference type="Pfam" id="PF04545">
    <property type="entry name" value="Sigma70_r4"/>
    <property type="match status" value="1"/>
</dbReference>
<dbReference type="Gene3D" id="1.20.140.160">
    <property type="match status" value="1"/>
</dbReference>
<evidence type="ECO:0000256" key="2">
    <source>
        <dbReference type="ARBA" id="ARBA00023082"/>
    </source>
</evidence>
<dbReference type="CDD" id="cd06171">
    <property type="entry name" value="Sigma70_r4"/>
    <property type="match status" value="1"/>
</dbReference>
<dbReference type="GO" id="GO:0006352">
    <property type="term" value="P:DNA-templated transcription initiation"/>
    <property type="evidence" value="ECO:0007669"/>
    <property type="project" value="InterPro"/>
</dbReference>
<dbReference type="Proteomes" id="UP000563151">
    <property type="component" value="Unassembled WGS sequence"/>
</dbReference>
<dbReference type="NCBIfam" id="NF005413">
    <property type="entry name" value="PRK06986.1"/>
    <property type="match status" value="1"/>
</dbReference>
<accession>A0A923EA34</accession>
<dbReference type="PIRSF" id="PIRSF000770">
    <property type="entry name" value="RNA_pol_sigma-SigE/K"/>
    <property type="match status" value="1"/>
</dbReference>
<dbReference type="PANTHER" id="PTHR30385">
    <property type="entry name" value="SIGMA FACTOR F FLAGELLAR"/>
    <property type="match status" value="1"/>
</dbReference>
<organism evidence="8 9">
    <name type="scientific">Clostridium tetanomorphum</name>
    <dbReference type="NCBI Taxonomy" id="1553"/>
    <lineage>
        <taxon>Bacteria</taxon>
        <taxon>Bacillati</taxon>
        <taxon>Bacillota</taxon>
        <taxon>Clostridia</taxon>
        <taxon>Eubacteriales</taxon>
        <taxon>Clostridiaceae</taxon>
        <taxon>Clostridium</taxon>
    </lineage>
</organism>
<sequence length="245" mass="28478">MAIVMDYDVREQIVKKYIPLVKYIASRVIMGKTKYIEYEDLVSYGMLGLMDAINKFDEEKGMKFSTYASIRIKGSMIDELRKISPISKGAMDKLNRYNDAVERLQKKNFREPDIKEIAGELKISLAEVSQIENYINYISVVSLEDLIFSEEDDIPLIGTVVDEKSPSPEKSLEEKELLEYLSKALDNLKEKDKTVLSLYYYERLTLKEIGKVLNVSESRVCQLHSRALIHLRQELKRLKYEIENQ</sequence>
<dbReference type="PANTHER" id="PTHR30385:SF7">
    <property type="entry name" value="RNA POLYMERASE SIGMA FACTOR FLIA"/>
    <property type="match status" value="1"/>
</dbReference>
<dbReference type="InterPro" id="IPR000943">
    <property type="entry name" value="RNA_pol_sigma70"/>
</dbReference>
<feature type="domain" description="RNA polymerase sigma-70" evidence="6">
    <location>
        <begin position="40"/>
        <end position="53"/>
    </location>
</feature>
<evidence type="ECO:0000259" key="6">
    <source>
        <dbReference type="PROSITE" id="PS00715"/>
    </source>
</evidence>
<dbReference type="InterPro" id="IPR007624">
    <property type="entry name" value="RNA_pol_sigma70_r3"/>
</dbReference>
<feature type="domain" description="RNA polymerase sigma-70" evidence="7">
    <location>
        <begin position="205"/>
        <end position="231"/>
    </location>
</feature>
<dbReference type="PROSITE" id="PS00715">
    <property type="entry name" value="SIGMA70_1"/>
    <property type="match status" value="1"/>
</dbReference>
<name>A0A923EA34_CLOTT</name>
<dbReference type="Gene3D" id="1.10.1740.10">
    <property type="match status" value="1"/>
</dbReference>
<evidence type="ECO:0000256" key="1">
    <source>
        <dbReference type="ARBA" id="ARBA00023015"/>
    </source>
</evidence>
<dbReference type="SUPFAM" id="SSF88659">
    <property type="entry name" value="Sigma3 and sigma4 domains of RNA polymerase sigma factors"/>
    <property type="match status" value="2"/>
</dbReference>